<dbReference type="EMBL" id="JANFAV010000003">
    <property type="protein sequence ID" value="MCW6534497.1"/>
    <property type="molecule type" value="Genomic_DNA"/>
</dbReference>
<protein>
    <submittedName>
        <fullName evidence="2">Uncharacterized protein</fullName>
    </submittedName>
</protein>
<dbReference type="Proteomes" id="UP001165565">
    <property type="component" value="Unassembled WGS sequence"/>
</dbReference>
<feature type="region of interest" description="Disordered" evidence="1">
    <location>
        <begin position="66"/>
        <end position="91"/>
    </location>
</feature>
<feature type="compositionally biased region" description="Basic and acidic residues" evidence="1">
    <location>
        <begin position="67"/>
        <end position="76"/>
    </location>
</feature>
<name>A0AA42CQ41_9SPHN</name>
<dbReference type="AlphaFoldDB" id="A0AA42CQ41"/>
<gene>
    <name evidence="2" type="ORF">NEE01_06825</name>
</gene>
<organism evidence="2 3">
    <name type="scientific">Sphingomonas lycopersici</name>
    <dbReference type="NCBI Taxonomy" id="2951807"/>
    <lineage>
        <taxon>Bacteria</taxon>
        <taxon>Pseudomonadati</taxon>
        <taxon>Pseudomonadota</taxon>
        <taxon>Alphaproteobacteria</taxon>
        <taxon>Sphingomonadales</taxon>
        <taxon>Sphingomonadaceae</taxon>
        <taxon>Sphingomonas</taxon>
    </lineage>
</organism>
<accession>A0AA42CQ41</accession>
<evidence type="ECO:0000256" key="1">
    <source>
        <dbReference type="SAM" id="MobiDB-lite"/>
    </source>
</evidence>
<reference evidence="2" key="1">
    <citation type="submission" date="2022-06" db="EMBL/GenBank/DDBJ databases">
        <title>Sphingomonas sp. nov. isolated from rhizosphere soil of tomato.</title>
        <authorList>
            <person name="Dong H."/>
            <person name="Gao R."/>
        </authorList>
    </citation>
    <scope>NUCLEOTIDE SEQUENCE</scope>
    <source>
        <strain evidence="2">MMSM24</strain>
    </source>
</reference>
<evidence type="ECO:0000313" key="2">
    <source>
        <dbReference type="EMBL" id="MCW6534497.1"/>
    </source>
</evidence>
<evidence type="ECO:0000313" key="3">
    <source>
        <dbReference type="Proteomes" id="UP001165565"/>
    </source>
</evidence>
<proteinExistence type="predicted"/>
<sequence>MDRDVPAATTAEGIDPARAALLRKINRSMRSGPFDSLHGGTGNNGSSHTALQLPALPTVLPMTFMRETGESEHADRTGGVSRETLDAHQYE</sequence>
<keyword evidence="3" id="KW-1185">Reference proteome</keyword>
<feature type="region of interest" description="Disordered" evidence="1">
    <location>
        <begin position="30"/>
        <end position="52"/>
    </location>
</feature>
<comment type="caution">
    <text evidence="2">The sequence shown here is derived from an EMBL/GenBank/DDBJ whole genome shotgun (WGS) entry which is preliminary data.</text>
</comment>